<accession>A0A813HMC3</accession>
<dbReference type="AlphaFoldDB" id="A0A813HMC3"/>
<sequence length="138" mass="14993">ANLRIGFVAEDDVDLLIQDDASKTWLTKWDGGIVNRHKSTGTFGAVQLKFSSARSSSRGKRSVEEFVQMDGVLSDSITAQVTNFDASDASVLVLYSWDSIEAANCPRVPRGCQVADGVQAASSVKRFAAWLAQRYSSE</sequence>
<organism evidence="1 2">
    <name type="scientific">Polarella glacialis</name>
    <name type="common">Dinoflagellate</name>
    <dbReference type="NCBI Taxonomy" id="89957"/>
    <lineage>
        <taxon>Eukaryota</taxon>
        <taxon>Sar</taxon>
        <taxon>Alveolata</taxon>
        <taxon>Dinophyceae</taxon>
        <taxon>Suessiales</taxon>
        <taxon>Suessiaceae</taxon>
        <taxon>Polarella</taxon>
    </lineage>
</organism>
<dbReference type="Proteomes" id="UP000654075">
    <property type="component" value="Unassembled WGS sequence"/>
</dbReference>
<protein>
    <submittedName>
        <fullName evidence="1">Uncharacterized protein</fullName>
    </submittedName>
</protein>
<evidence type="ECO:0000313" key="1">
    <source>
        <dbReference type="EMBL" id="CAE8638693.1"/>
    </source>
</evidence>
<feature type="non-terminal residue" evidence="1">
    <location>
        <position position="1"/>
    </location>
</feature>
<proteinExistence type="predicted"/>
<keyword evidence="2" id="KW-1185">Reference proteome</keyword>
<reference evidence="1" key="1">
    <citation type="submission" date="2021-02" db="EMBL/GenBank/DDBJ databases">
        <authorList>
            <person name="Dougan E. K."/>
            <person name="Rhodes N."/>
            <person name="Thang M."/>
            <person name="Chan C."/>
        </authorList>
    </citation>
    <scope>NUCLEOTIDE SEQUENCE</scope>
</reference>
<feature type="non-terminal residue" evidence="1">
    <location>
        <position position="138"/>
    </location>
</feature>
<gene>
    <name evidence="1" type="ORF">PGLA1383_LOCUS53831</name>
</gene>
<comment type="caution">
    <text evidence="1">The sequence shown here is derived from an EMBL/GenBank/DDBJ whole genome shotgun (WGS) entry which is preliminary data.</text>
</comment>
<dbReference type="EMBL" id="CAJNNV010032036">
    <property type="protein sequence ID" value="CAE8638693.1"/>
    <property type="molecule type" value="Genomic_DNA"/>
</dbReference>
<name>A0A813HMC3_POLGL</name>
<evidence type="ECO:0000313" key="2">
    <source>
        <dbReference type="Proteomes" id="UP000654075"/>
    </source>
</evidence>